<reference evidence="2 3" key="1">
    <citation type="submission" date="2020-10" db="EMBL/GenBank/DDBJ databases">
        <title>The Coptis chinensis genome and diversification of protoberbering-type alkaloids.</title>
        <authorList>
            <person name="Wang B."/>
            <person name="Shu S."/>
            <person name="Song C."/>
            <person name="Liu Y."/>
        </authorList>
    </citation>
    <scope>NUCLEOTIDE SEQUENCE [LARGE SCALE GENOMIC DNA]</scope>
    <source>
        <strain evidence="2">HL-2020</strain>
        <tissue evidence="2">Leaf</tissue>
    </source>
</reference>
<accession>A0A835IV30</accession>
<dbReference type="GO" id="GO:0003723">
    <property type="term" value="F:RNA binding"/>
    <property type="evidence" value="ECO:0007669"/>
    <property type="project" value="TreeGrafter"/>
</dbReference>
<dbReference type="SUPFAM" id="SSF48371">
    <property type="entry name" value="ARM repeat"/>
    <property type="match status" value="1"/>
</dbReference>
<organism evidence="2 3">
    <name type="scientific">Coptis chinensis</name>
    <dbReference type="NCBI Taxonomy" id="261450"/>
    <lineage>
        <taxon>Eukaryota</taxon>
        <taxon>Viridiplantae</taxon>
        <taxon>Streptophyta</taxon>
        <taxon>Embryophyta</taxon>
        <taxon>Tracheophyta</taxon>
        <taxon>Spermatophyta</taxon>
        <taxon>Magnoliopsida</taxon>
        <taxon>Ranunculales</taxon>
        <taxon>Ranunculaceae</taxon>
        <taxon>Coptidoideae</taxon>
        <taxon>Coptis</taxon>
    </lineage>
</organism>
<evidence type="ECO:0000256" key="1">
    <source>
        <dbReference type="SAM" id="Phobius"/>
    </source>
</evidence>
<dbReference type="PANTHER" id="PTHR18034">
    <property type="entry name" value="CELL CYCLE CONTROL PROTEIN CWF22-RELATED"/>
    <property type="match status" value="1"/>
</dbReference>
<name>A0A835IV30_9MAGN</name>
<protein>
    <submittedName>
        <fullName evidence="2">Uncharacterized protein</fullName>
    </submittedName>
</protein>
<feature type="transmembrane region" description="Helical" evidence="1">
    <location>
        <begin position="104"/>
        <end position="121"/>
    </location>
</feature>
<dbReference type="InterPro" id="IPR016024">
    <property type="entry name" value="ARM-type_fold"/>
</dbReference>
<dbReference type="GO" id="GO:0000398">
    <property type="term" value="P:mRNA splicing, via spliceosome"/>
    <property type="evidence" value="ECO:0007669"/>
    <property type="project" value="TreeGrafter"/>
</dbReference>
<proteinExistence type="predicted"/>
<keyword evidence="3" id="KW-1185">Reference proteome</keyword>
<keyword evidence="1" id="KW-1133">Transmembrane helix</keyword>
<dbReference type="PANTHER" id="PTHR18034:SF3">
    <property type="entry name" value="PRE-MRNA-SPLICING FACTOR CWC22 HOMOLOG"/>
    <property type="match status" value="1"/>
</dbReference>
<dbReference type="GO" id="GO:0071013">
    <property type="term" value="C:catalytic step 2 spliceosome"/>
    <property type="evidence" value="ECO:0007669"/>
    <property type="project" value="TreeGrafter"/>
</dbReference>
<keyword evidence="1" id="KW-0812">Transmembrane</keyword>
<sequence length="123" mass="14097">MRAYKRNDKPQLLAATKFIAHLVNQEVAHELIALELLLPYYWKNEDSVEVAVGFVTDCGSLLQDLSPKALHGIFEGFRRILHEGETDKRLQFLIESLFAIRKPSFVVTLLSSLNWILWIATTD</sequence>
<dbReference type="OrthoDB" id="1924287at2759"/>
<dbReference type="InterPro" id="IPR050781">
    <property type="entry name" value="CWC22_splicing_factor"/>
</dbReference>
<dbReference type="EMBL" id="JADFTS010000001">
    <property type="protein sequence ID" value="KAF9625670.1"/>
    <property type="molecule type" value="Genomic_DNA"/>
</dbReference>
<keyword evidence="1" id="KW-0472">Membrane</keyword>
<dbReference type="AlphaFoldDB" id="A0A835IV30"/>
<evidence type="ECO:0000313" key="3">
    <source>
        <dbReference type="Proteomes" id="UP000631114"/>
    </source>
</evidence>
<evidence type="ECO:0000313" key="2">
    <source>
        <dbReference type="EMBL" id="KAF9625670.1"/>
    </source>
</evidence>
<comment type="caution">
    <text evidence="2">The sequence shown here is derived from an EMBL/GenBank/DDBJ whole genome shotgun (WGS) entry which is preliminary data.</text>
</comment>
<dbReference type="Proteomes" id="UP000631114">
    <property type="component" value="Unassembled WGS sequence"/>
</dbReference>
<gene>
    <name evidence="2" type="ORF">IFM89_025455</name>
</gene>
<dbReference type="Gene3D" id="1.25.40.180">
    <property type="match status" value="1"/>
</dbReference>